<proteinExistence type="predicted"/>
<evidence type="ECO:0000313" key="2">
    <source>
        <dbReference type="Proteomes" id="UP000325577"/>
    </source>
</evidence>
<dbReference type="Proteomes" id="UP000325577">
    <property type="component" value="Linkage Group LG5"/>
</dbReference>
<evidence type="ECO:0000313" key="1">
    <source>
        <dbReference type="EMBL" id="KAA8520896.1"/>
    </source>
</evidence>
<reference evidence="1 2" key="1">
    <citation type="submission" date="2019-09" db="EMBL/GenBank/DDBJ databases">
        <title>A chromosome-level genome assembly of the Chinese tupelo Nyssa sinensis.</title>
        <authorList>
            <person name="Yang X."/>
            <person name="Kang M."/>
            <person name="Yang Y."/>
            <person name="Xiong H."/>
            <person name="Wang M."/>
            <person name="Zhang Z."/>
            <person name="Wang Z."/>
            <person name="Wu H."/>
            <person name="Ma T."/>
            <person name="Liu J."/>
            <person name="Xi Z."/>
        </authorList>
    </citation>
    <scope>NUCLEOTIDE SEQUENCE [LARGE SCALE GENOMIC DNA]</scope>
    <source>
        <strain evidence="1">J267</strain>
        <tissue evidence="1">Leaf</tissue>
    </source>
</reference>
<protein>
    <submittedName>
        <fullName evidence="1">Uncharacterized protein</fullName>
    </submittedName>
</protein>
<dbReference type="OrthoDB" id="1725375at2759"/>
<name>A0A5J4ZSX0_9ASTE</name>
<dbReference type="EMBL" id="CM018048">
    <property type="protein sequence ID" value="KAA8520896.1"/>
    <property type="molecule type" value="Genomic_DNA"/>
</dbReference>
<sequence length="70" mass="8010">MNGKKGCVEINMASVTKTKLLETGKKSGNMDFSCKAWIWNVWEFCKEDSNRVQRLTEDLTEHLEACLPES</sequence>
<organism evidence="1 2">
    <name type="scientific">Nyssa sinensis</name>
    <dbReference type="NCBI Taxonomy" id="561372"/>
    <lineage>
        <taxon>Eukaryota</taxon>
        <taxon>Viridiplantae</taxon>
        <taxon>Streptophyta</taxon>
        <taxon>Embryophyta</taxon>
        <taxon>Tracheophyta</taxon>
        <taxon>Spermatophyta</taxon>
        <taxon>Magnoliopsida</taxon>
        <taxon>eudicotyledons</taxon>
        <taxon>Gunneridae</taxon>
        <taxon>Pentapetalae</taxon>
        <taxon>asterids</taxon>
        <taxon>Cornales</taxon>
        <taxon>Nyssaceae</taxon>
        <taxon>Nyssa</taxon>
    </lineage>
</organism>
<accession>A0A5J4ZSX0</accession>
<keyword evidence="2" id="KW-1185">Reference proteome</keyword>
<gene>
    <name evidence="1" type="ORF">F0562_011569</name>
</gene>
<dbReference type="AlphaFoldDB" id="A0A5J4ZSX0"/>